<dbReference type="Pfam" id="PF14681">
    <property type="entry name" value="UPRTase"/>
    <property type="match status" value="1"/>
</dbReference>
<dbReference type="GO" id="GO:0006223">
    <property type="term" value="P:uracil salvage"/>
    <property type="evidence" value="ECO:0007669"/>
    <property type="project" value="InterPro"/>
</dbReference>
<dbReference type="PANTHER" id="PTHR32315:SF4">
    <property type="entry name" value="URACIL PHOSPHORIBOSYLTRANSFERASE, CHLOROPLASTIC"/>
    <property type="match status" value="1"/>
</dbReference>
<evidence type="ECO:0000256" key="7">
    <source>
        <dbReference type="ARBA" id="ARBA00022741"/>
    </source>
</evidence>
<evidence type="ECO:0000256" key="13">
    <source>
        <dbReference type="ARBA" id="ARBA00072146"/>
    </source>
</evidence>
<comment type="catalytic activity">
    <reaction evidence="11 15">
        <text>UMP + diphosphate = 5-phospho-alpha-D-ribose 1-diphosphate + uracil</text>
        <dbReference type="Rhea" id="RHEA:13017"/>
        <dbReference type="ChEBI" id="CHEBI:17568"/>
        <dbReference type="ChEBI" id="CHEBI:33019"/>
        <dbReference type="ChEBI" id="CHEBI:57865"/>
        <dbReference type="ChEBI" id="CHEBI:58017"/>
        <dbReference type="EC" id="2.4.2.9"/>
    </reaction>
</comment>
<dbReference type="NCBIfam" id="NF001097">
    <property type="entry name" value="PRK00129.1"/>
    <property type="match status" value="1"/>
</dbReference>
<dbReference type="GO" id="GO:0044206">
    <property type="term" value="P:UMP salvage"/>
    <property type="evidence" value="ECO:0007669"/>
    <property type="project" value="UniProtKB-UniRule"/>
</dbReference>
<evidence type="ECO:0000313" key="18">
    <source>
        <dbReference type="Proteomes" id="UP000252355"/>
    </source>
</evidence>
<dbReference type="GO" id="GO:0004845">
    <property type="term" value="F:uracil phosphoribosyltransferase activity"/>
    <property type="evidence" value="ECO:0007669"/>
    <property type="project" value="UniProtKB-UniRule"/>
</dbReference>
<evidence type="ECO:0000256" key="2">
    <source>
        <dbReference type="ARBA" id="ARBA00009516"/>
    </source>
</evidence>
<sequence>MMAMNEAMSNLFVVDHPLVKHKLSFLRSKFTDVHMFRELMQELSMLLAYEATREIPVEETFCETPLTKTKAWMISGQLIALVPILRAGLGMVDGLLRFMPMAKVGHIGLYRDHDTLQPVEYYCKLPTHIADMDVFVLDPMLATGGSVAKAIEIVKARGARRIRFLCVVSCPEGIAFLQKAHPDVKIYTCVVDERLNEHGYILPGLGDAGDRLYGTK</sequence>
<evidence type="ECO:0000313" key="17">
    <source>
        <dbReference type="EMBL" id="RCK78702.1"/>
    </source>
</evidence>
<feature type="binding site" evidence="15">
    <location>
        <position position="111"/>
    </location>
    <ligand>
        <name>5-phospho-alpha-D-ribose 1-diphosphate</name>
        <dbReference type="ChEBI" id="CHEBI:58017"/>
    </ligand>
</feature>
<evidence type="ECO:0000256" key="10">
    <source>
        <dbReference type="ARBA" id="ARBA00031082"/>
    </source>
</evidence>
<feature type="binding site" evidence="15">
    <location>
        <position position="86"/>
    </location>
    <ligand>
        <name>5-phospho-alpha-D-ribose 1-diphosphate</name>
        <dbReference type="ChEBI" id="CHEBI:58017"/>
    </ligand>
</feature>
<keyword evidence="7 15" id="KW-0547">Nucleotide-binding</keyword>
<reference evidence="17 18" key="1">
    <citation type="submission" date="2018-05" db="EMBL/GenBank/DDBJ databases">
        <title>A metagenomic window into the 2 km-deep terrestrial subsurface aquifer revealed taxonomically and functionally diverse microbial community comprising novel uncultured bacterial lineages.</title>
        <authorList>
            <person name="Kadnikov V.V."/>
            <person name="Mardanov A.V."/>
            <person name="Beletsky A.V."/>
            <person name="Banks D."/>
            <person name="Pimenov N.V."/>
            <person name="Frank Y.A."/>
            <person name="Karnachuk O.V."/>
            <person name="Ravin N.V."/>
        </authorList>
    </citation>
    <scope>NUCLEOTIDE SEQUENCE [LARGE SCALE GENOMIC DNA]</scope>
    <source>
        <strain evidence="17">BY5</strain>
    </source>
</reference>
<evidence type="ECO:0000256" key="3">
    <source>
        <dbReference type="ARBA" id="ARBA00011894"/>
    </source>
</evidence>
<dbReference type="GO" id="GO:0005737">
    <property type="term" value="C:cytoplasm"/>
    <property type="evidence" value="ECO:0007669"/>
    <property type="project" value="UniProtKB-ARBA"/>
</dbReference>
<evidence type="ECO:0000256" key="12">
    <source>
        <dbReference type="ARBA" id="ARBA00056901"/>
    </source>
</evidence>
<organism evidence="17 18">
    <name type="scientific">Candidatus Ozemobacter sibiricus</name>
    <dbReference type="NCBI Taxonomy" id="2268124"/>
    <lineage>
        <taxon>Bacteria</taxon>
        <taxon>Candidatus Ozemobacteria</taxon>
        <taxon>Candidatus Ozemobacterales</taxon>
        <taxon>Candidatus Ozemobacteraceae</taxon>
        <taxon>Candidatus Ozemobacter</taxon>
    </lineage>
</organism>
<evidence type="ECO:0000256" key="4">
    <source>
        <dbReference type="ARBA" id="ARBA00022533"/>
    </source>
</evidence>
<dbReference type="Proteomes" id="UP000252355">
    <property type="component" value="Unassembled WGS sequence"/>
</dbReference>
<comment type="function">
    <text evidence="12 15">Catalyzes the conversion of uracil and 5-phospho-alpha-D-ribose 1-diphosphate (PRPP) to UMP and diphosphate.</text>
</comment>
<keyword evidence="9 15" id="KW-0342">GTP-binding</keyword>
<dbReference type="FunFam" id="3.40.50.2020:FF:000003">
    <property type="entry name" value="Uracil phosphoribosyltransferase"/>
    <property type="match status" value="1"/>
</dbReference>
<comment type="caution">
    <text evidence="17">The sequence shown here is derived from an EMBL/GenBank/DDBJ whole genome shotgun (WGS) entry which is preliminary data.</text>
</comment>
<dbReference type="NCBIfam" id="TIGR01091">
    <property type="entry name" value="upp"/>
    <property type="match status" value="1"/>
</dbReference>
<accession>A0A367ZMU1</accession>
<comment type="cofactor">
    <cofactor evidence="15">
        <name>Mg(2+)</name>
        <dbReference type="ChEBI" id="CHEBI:18420"/>
    </cofactor>
    <text evidence="15">Binds 1 Mg(2+) ion per subunit. The magnesium is bound as Mg-PRPP.</text>
</comment>
<dbReference type="EMBL" id="QOQW01000020">
    <property type="protein sequence ID" value="RCK78702.1"/>
    <property type="molecule type" value="Genomic_DNA"/>
</dbReference>
<comment type="activity regulation">
    <text evidence="15">Allosterically activated by GTP.</text>
</comment>
<keyword evidence="4 15" id="KW-0021">Allosteric enzyme</keyword>
<keyword evidence="6 15" id="KW-0808">Transferase</keyword>
<protein>
    <recommendedName>
        <fullName evidence="13 15">Uracil phosphoribosyltransferase</fullName>
        <ecNumber evidence="3 15">2.4.2.9</ecNumber>
    </recommendedName>
    <alternativeName>
        <fullName evidence="10 15">UMP pyrophosphorylase</fullName>
    </alternativeName>
    <alternativeName>
        <fullName evidence="14 15">UPRTase</fullName>
    </alternativeName>
</protein>
<dbReference type="PANTHER" id="PTHR32315">
    <property type="entry name" value="ADENINE PHOSPHORIBOSYLTRANSFERASE"/>
    <property type="match status" value="1"/>
</dbReference>
<evidence type="ECO:0000256" key="11">
    <source>
        <dbReference type="ARBA" id="ARBA00052919"/>
    </source>
</evidence>
<dbReference type="InterPro" id="IPR034332">
    <property type="entry name" value="Upp_B"/>
</dbReference>
<dbReference type="AlphaFoldDB" id="A0A367ZMU1"/>
<evidence type="ECO:0000256" key="9">
    <source>
        <dbReference type="ARBA" id="ARBA00023134"/>
    </source>
</evidence>
<evidence type="ECO:0000256" key="8">
    <source>
        <dbReference type="ARBA" id="ARBA00022842"/>
    </source>
</evidence>
<dbReference type="InterPro" id="IPR005765">
    <property type="entry name" value="UPRT"/>
</dbReference>
<dbReference type="EC" id="2.4.2.9" evidence="3 15"/>
<dbReference type="GO" id="GO:0000287">
    <property type="term" value="F:magnesium ion binding"/>
    <property type="evidence" value="ECO:0007669"/>
    <property type="project" value="UniProtKB-UniRule"/>
</dbReference>
<dbReference type="CDD" id="cd06223">
    <property type="entry name" value="PRTases_typeI"/>
    <property type="match status" value="1"/>
</dbReference>
<dbReference type="HAMAP" id="MF_01218_B">
    <property type="entry name" value="Upp_B"/>
    <property type="match status" value="1"/>
</dbReference>
<gene>
    <name evidence="15" type="primary">upp</name>
    <name evidence="17" type="ORF">OZSIB_1229</name>
</gene>
<evidence type="ECO:0000256" key="6">
    <source>
        <dbReference type="ARBA" id="ARBA00022679"/>
    </source>
</evidence>
<dbReference type="InterPro" id="IPR000836">
    <property type="entry name" value="PRTase_dom"/>
</dbReference>
<feature type="binding site" evidence="15">
    <location>
        <position position="207"/>
    </location>
    <ligand>
        <name>5-phospho-alpha-D-ribose 1-diphosphate</name>
        <dbReference type="ChEBI" id="CHEBI:58017"/>
    </ligand>
</feature>
<dbReference type="GO" id="GO:0005525">
    <property type="term" value="F:GTP binding"/>
    <property type="evidence" value="ECO:0007669"/>
    <property type="project" value="UniProtKB-KW"/>
</dbReference>
<evidence type="ECO:0000256" key="15">
    <source>
        <dbReference type="HAMAP-Rule" id="MF_01218"/>
    </source>
</evidence>
<dbReference type="InterPro" id="IPR029057">
    <property type="entry name" value="PRTase-like"/>
</dbReference>
<evidence type="ECO:0000256" key="5">
    <source>
        <dbReference type="ARBA" id="ARBA00022676"/>
    </source>
</evidence>
<name>A0A367ZMU1_9BACT</name>
<proteinExistence type="inferred from homology"/>
<comment type="similarity">
    <text evidence="2 15">Belongs to the UPRTase family.</text>
</comment>
<evidence type="ECO:0000256" key="14">
    <source>
        <dbReference type="ARBA" id="ARBA00079807"/>
    </source>
</evidence>
<feature type="domain" description="Phosphoribosyltransferase" evidence="16">
    <location>
        <begin position="13"/>
        <end position="215"/>
    </location>
</feature>
<keyword evidence="8 15" id="KW-0460">Magnesium</keyword>
<feature type="binding site" evidence="15">
    <location>
        <begin position="138"/>
        <end position="146"/>
    </location>
    <ligand>
        <name>5-phospho-alpha-D-ribose 1-diphosphate</name>
        <dbReference type="ChEBI" id="CHEBI:58017"/>
    </ligand>
</feature>
<comment type="pathway">
    <text evidence="1 15">Pyrimidine metabolism; UMP biosynthesis via salvage pathway; UMP from uracil: step 1/1.</text>
</comment>
<feature type="binding site" evidence="15">
    <location>
        <begin position="206"/>
        <end position="208"/>
    </location>
    <ligand>
        <name>uracil</name>
        <dbReference type="ChEBI" id="CHEBI:17568"/>
    </ligand>
</feature>
<evidence type="ECO:0000259" key="16">
    <source>
        <dbReference type="Pfam" id="PF14681"/>
    </source>
</evidence>
<dbReference type="InterPro" id="IPR050054">
    <property type="entry name" value="UPRTase/APRTase"/>
</dbReference>
<feature type="binding site" evidence="15">
    <location>
        <position position="201"/>
    </location>
    <ligand>
        <name>uracil</name>
        <dbReference type="ChEBI" id="CHEBI:17568"/>
    </ligand>
</feature>
<dbReference type="SUPFAM" id="SSF53271">
    <property type="entry name" value="PRTase-like"/>
    <property type="match status" value="1"/>
</dbReference>
<dbReference type="Gene3D" id="3.40.50.2020">
    <property type="match status" value="1"/>
</dbReference>
<evidence type="ECO:0000256" key="1">
    <source>
        <dbReference type="ARBA" id="ARBA00005180"/>
    </source>
</evidence>
<dbReference type="UniPathway" id="UPA00574">
    <property type="reaction ID" value="UER00636"/>
</dbReference>
<keyword evidence="5 15" id="KW-0328">Glycosyltransferase</keyword>